<dbReference type="RefSeq" id="WP_246278007.1">
    <property type="nucleotide sequence ID" value="NZ_BAABJB010000003.1"/>
</dbReference>
<evidence type="ECO:0008006" key="3">
    <source>
        <dbReference type="Google" id="ProtNLM"/>
    </source>
</evidence>
<evidence type="ECO:0000313" key="1">
    <source>
        <dbReference type="EMBL" id="GFJ90800.1"/>
    </source>
</evidence>
<comment type="caution">
    <text evidence="1">The sequence shown here is derived from an EMBL/GenBank/DDBJ whole genome shotgun (WGS) entry which is preliminary data.</text>
</comment>
<dbReference type="Proteomes" id="UP000482960">
    <property type="component" value="Unassembled WGS sequence"/>
</dbReference>
<dbReference type="AlphaFoldDB" id="A0A6V8L5F4"/>
<name>A0A6V8L5F4_9ACTN</name>
<sequence>MTTWTRDPTIRPAGADAAGVSPAYHIVRHENVNVYTRGIVGVATLVGLVALGACGGDEPAPAATGAPAATPAAPEARAQLAALAAAAKDRKLTALYTWSASDRPDRAVVLTSAADGSWRVDASQAALGGTADVSVAQNRDGLFQCALASADRPIQPTCVRVADPDGRIDAGIDPRVQHLFTDWRAVLTDRTAPLSVSTAKPLPGVGGACFSVDSTTASVGSPLDAGIYCYDADGTLTGAKVSFGTLVLSGTPSAPPAAITLPGPVVAEQPLGMAAPPTPSPSTSPSA</sequence>
<gene>
    <name evidence="1" type="ORF">Prum_044420</name>
</gene>
<reference evidence="1 2" key="1">
    <citation type="submission" date="2020-03" db="EMBL/GenBank/DDBJ databases">
        <title>Whole genome shotgun sequence of Phytohabitans rumicis NBRC 108638.</title>
        <authorList>
            <person name="Komaki H."/>
            <person name="Tamura T."/>
        </authorList>
    </citation>
    <scope>NUCLEOTIDE SEQUENCE [LARGE SCALE GENOMIC DNA]</scope>
    <source>
        <strain evidence="1 2">NBRC 108638</strain>
    </source>
</reference>
<organism evidence="1 2">
    <name type="scientific">Phytohabitans rumicis</name>
    <dbReference type="NCBI Taxonomy" id="1076125"/>
    <lineage>
        <taxon>Bacteria</taxon>
        <taxon>Bacillati</taxon>
        <taxon>Actinomycetota</taxon>
        <taxon>Actinomycetes</taxon>
        <taxon>Micromonosporales</taxon>
        <taxon>Micromonosporaceae</taxon>
    </lineage>
</organism>
<reference evidence="1 2" key="2">
    <citation type="submission" date="2020-03" db="EMBL/GenBank/DDBJ databases">
        <authorList>
            <person name="Ichikawa N."/>
            <person name="Kimura A."/>
            <person name="Kitahashi Y."/>
            <person name="Uohara A."/>
        </authorList>
    </citation>
    <scope>NUCLEOTIDE SEQUENCE [LARGE SCALE GENOMIC DNA]</scope>
    <source>
        <strain evidence="1 2">NBRC 108638</strain>
    </source>
</reference>
<evidence type="ECO:0000313" key="2">
    <source>
        <dbReference type="Proteomes" id="UP000482960"/>
    </source>
</evidence>
<proteinExistence type="predicted"/>
<dbReference type="EMBL" id="BLPG01000001">
    <property type="protein sequence ID" value="GFJ90800.1"/>
    <property type="molecule type" value="Genomic_DNA"/>
</dbReference>
<accession>A0A6V8L5F4</accession>
<keyword evidence="2" id="KW-1185">Reference proteome</keyword>
<protein>
    <recommendedName>
        <fullName evidence="3">Lipoprotein</fullName>
    </recommendedName>
</protein>